<dbReference type="InterPro" id="IPR032466">
    <property type="entry name" value="Metal_Hydrolase"/>
</dbReference>
<dbReference type="PANTHER" id="PTHR43135">
    <property type="entry name" value="ALPHA-D-RIBOSE 1-METHYLPHOSPHONATE 5-TRIPHOSPHATE DIPHOSPHATASE"/>
    <property type="match status" value="1"/>
</dbReference>
<accession>A0A9D1W4B2</accession>
<dbReference type="SUPFAM" id="SSF51338">
    <property type="entry name" value="Composite domain of metallo-dependent hydrolases"/>
    <property type="match status" value="1"/>
</dbReference>
<dbReference type="InterPro" id="IPR051781">
    <property type="entry name" value="Metallo-dep_Hydrolase"/>
</dbReference>
<dbReference type="Gene3D" id="2.30.40.10">
    <property type="entry name" value="Urease, subunit C, domain 1"/>
    <property type="match status" value="1"/>
</dbReference>
<dbReference type="SUPFAM" id="SSF51556">
    <property type="entry name" value="Metallo-dependent hydrolases"/>
    <property type="match status" value="1"/>
</dbReference>
<proteinExistence type="predicted"/>
<dbReference type="EMBL" id="DXEU01000101">
    <property type="protein sequence ID" value="HIX52278.1"/>
    <property type="molecule type" value="Genomic_DNA"/>
</dbReference>
<dbReference type="InterPro" id="IPR011059">
    <property type="entry name" value="Metal-dep_hydrolase_composite"/>
</dbReference>
<dbReference type="InterPro" id="IPR057744">
    <property type="entry name" value="OTAase-like"/>
</dbReference>
<evidence type="ECO:0000313" key="3">
    <source>
        <dbReference type="Proteomes" id="UP000886780"/>
    </source>
</evidence>
<dbReference type="AlphaFoldDB" id="A0A9D1W4B2"/>
<dbReference type="GO" id="GO:0016810">
    <property type="term" value="F:hydrolase activity, acting on carbon-nitrogen (but not peptide) bonds"/>
    <property type="evidence" value="ECO:0007669"/>
    <property type="project" value="InterPro"/>
</dbReference>
<comment type="caution">
    <text evidence="2">The sequence shown here is derived from an EMBL/GenBank/DDBJ whole genome shotgun (WGS) entry which is preliminary data.</text>
</comment>
<sequence length="389" mass="41918">MGKKLFTNCHIVDVIGKTVTEGSVLVEDGVITAVGAAEAGNAEVIDLGGKYVMPGLFNCHTHICLPPDPATNYSLNDCQVTMKALKHLRQFLDTGVTFIRDVGGMNFIDIDIRNAAKKGEIVAPDMQVSGKCICMTGGHGWQMGREADGVDDCRKAAREQLRAGADWIKVMGTGGVMTEGVEPGSPQLDEDELRAAITEGHKVGAKACTHSQGMTGIKNALRAGVDSIEHGFYMDDWCFDWMKEHDVYYVPTLAAMYWIKVNGTAAGIPEFAVRKVNATFEDHLSTFRNAYKAGVKIVLGTDAGTPFNPHDKTAYEMILMTNAGMDVWDALRAGTIVAAEMCGVDKTHGSIEAGKKANLAVFAEDPTQNLETVMNCQMTVLGGDIVYQA</sequence>
<name>A0A9D1W4B2_9FIRM</name>
<dbReference type="Gene3D" id="3.20.20.140">
    <property type="entry name" value="Metal-dependent hydrolases"/>
    <property type="match status" value="1"/>
</dbReference>
<evidence type="ECO:0000259" key="1">
    <source>
        <dbReference type="Pfam" id="PF01979"/>
    </source>
</evidence>
<dbReference type="Pfam" id="PF01979">
    <property type="entry name" value="Amidohydro_1"/>
    <property type="match status" value="1"/>
</dbReference>
<reference evidence="2" key="1">
    <citation type="journal article" date="2021" name="PeerJ">
        <title>Extensive microbial diversity within the chicken gut microbiome revealed by metagenomics and culture.</title>
        <authorList>
            <person name="Gilroy R."/>
            <person name="Ravi A."/>
            <person name="Getino M."/>
            <person name="Pursley I."/>
            <person name="Horton D.L."/>
            <person name="Alikhan N.F."/>
            <person name="Baker D."/>
            <person name="Gharbi K."/>
            <person name="Hall N."/>
            <person name="Watson M."/>
            <person name="Adriaenssens E.M."/>
            <person name="Foster-Nyarko E."/>
            <person name="Jarju S."/>
            <person name="Secka A."/>
            <person name="Antonio M."/>
            <person name="Oren A."/>
            <person name="Chaudhuri R.R."/>
            <person name="La Ragione R."/>
            <person name="Hildebrand F."/>
            <person name="Pallen M.J."/>
        </authorList>
    </citation>
    <scope>NUCLEOTIDE SEQUENCE</scope>
    <source>
        <strain evidence="2">ChiGjej4B4-12881</strain>
    </source>
</reference>
<dbReference type="CDD" id="cd01299">
    <property type="entry name" value="Met_dep_hydrolase_A"/>
    <property type="match status" value="1"/>
</dbReference>
<dbReference type="InterPro" id="IPR006680">
    <property type="entry name" value="Amidohydro-rel"/>
</dbReference>
<dbReference type="Proteomes" id="UP000886780">
    <property type="component" value="Unassembled WGS sequence"/>
</dbReference>
<dbReference type="PANTHER" id="PTHR43135:SF3">
    <property type="entry name" value="ALPHA-D-RIBOSE 1-METHYLPHOSPHONATE 5-TRIPHOSPHATE DIPHOSPHATASE"/>
    <property type="match status" value="1"/>
</dbReference>
<protein>
    <submittedName>
        <fullName evidence="2">Amidohydrolase family protein</fullName>
    </submittedName>
</protein>
<feature type="domain" description="Amidohydrolase-related" evidence="1">
    <location>
        <begin position="51"/>
        <end position="386"/>
    </location>
</feature>
<evidence type="ECO:0000313" key="2">
    <source>
        <dbReference type="EMBL" id="HIX52278.1"/>
    </source>
</evidence>
<reference evidence="2" key="2">
    <citation type="submission" date="2021-04" db="EMBL/GenBank/DDBJ databases">
        <authorList>
            <person name="Gilroy R."/>
        </authorList>
    </citation>
    <scope>NUCLEOTIDE SEQUENCE</scope>
    <source>
        <strain evidence="2">ChiGjej4B4-12881</strain>
    </source>
</reference>
<organism evidence="2 3">
    <name type="scientific">Candidatus Lachnoclostridium stercoripullorum</name>
    <dbReference type="NCBI Taxonomy" id="2838635"/>
    <lineage>
        <taxon>Bacteria</taxon>
        <taxon>Bacillati</taxon>
        <taxon>Bacillota</taxon>
        <taxon>Clostridia</taxon>
        <taxon>Lachnospirales</taxon>
        <taxon>Lachnospiraceae</taxon>
    </lineage>
</organism>
<gene>
    <name evidence="2" type="ORF">IAA28_05695</name>
</gene>